<dbReference type="EMBL" id="PGGN01000003">
    <property type="protein sequence ID" value="PSH57007.1"/>
    <property type="molecule type" value="Genomic_DNA"/>
</dbReference>
<dbReference type="PROSITE" id="PS00909">
    <property type="entry name" value="MR_MLE_2"/>
    <property type="match status" value="1"/>
</dbReference>
<dbReference type="InterPro" id="IPR029065">
    <property type="entry name" value="Enolase_C-like"/>
</dbReference>
<reference evidence="6" key="1">
    <citation type="submission" date="2017-11" db="EMBL/GenBank/DDBJ databases">
        <authorList>
            <person name="Kuznetsova I."/>
            <person name="Sazanova A."/>
            <person name="Chirak E."/>
            <person name="Safronova V."/>
            <person name="Willems A."/>
        </authorList>
    </citation>
    <scope>NUCLEOTIDE SEQUENCE [LARGE SCALE GENOMIC DNA]</scope>
    <source>
        <strain evidence="6">PEPV15</strain>
    </source>
</reference>
<proteinExistence type="predicted"/>
<gene>
    <name evidence="5" type="ORF">CU100_17135</name>
</gene>
<feature type="domain" description="Mandelate racemase/muconate lactonizing enzyme C-terminal" evidence="4">
    <location>
        <begin position="160"/>
        <end position="257"/>
    </location>
</feature>
<dbReference type="Pfam" id="PF02746">
    <property type="entry name" value="MR_MLE_N"/>
    <property type="match status" value="1"/>
</dbReference>
<dbReference type="AlphaFoldDB" id="A0A2P7AS73"/>
<evidence type="ECO:0000313" key="5">
    <source>
        <dbReference type="EMBL" id="PSH57007.1"/>
    </source>
</evidence>
<dbReference type="Proteomes" id="UP000241158">
    <property type="component" value="Unassembled WGS sequence"/>
</dbReference>
<dbReference type="SMART" id="SM00922">
    <property type="entry name" value="MR_MLE"/>
    <property type="match status" value="1"/>
</dbReference>
<comment type="caution">
    <text evidence="5">The sequence shown here is derived from an EMBL/GenBank/DDBJ whole genome shotgun (WGS) entry which is preliminary data.</text>
</comment>
<dbReference type="PANTHER" id="PTHR13794:SF58">
    <property type="entry name" value="MITOCHONDRIAL ENOLASE SUPERFAMILY MEMBER 1"/>
    <property type="match status" value="1"/>
</dbReference>
<keyword evidence="2" id="KW-0479">Metal-binding</keyword>
<dbReference type="SFLD" id="SFLDG00179">
    <property type="entry name" value="mandelate_racemase"/>
    <property type="match status" value="1"/>
</dbReference>
<dbReference type="InterPro" id="IPR013342">
    <property type="entry name" value="Mandelate_racemase_C"/>
</dbReference>
<dbReference type="InterPro" id="IPR013341">
    <property type="entry name" value="Mandelate_racemase_N_dom"/>
</dbReference>
<name>A0A2P7AS73_9HYPH</name>
<dbReference type="InterPro" id="IPR018110">
    <property type="entry name" value="Mandel_Rmase/mucon_lact_enz_CS"/>
</dbReference>
<accession>A0A2P7AS73</accession>
<evidence type="ECO:0000256" key="3">
    <source>
        <dbReference type="ARBA" id="ARBA00022842"/>
    </source>
</evidence>
<evidence type="ECO:0000313" key="6">
    <source>
        <dbReference type="Proteomes" id="UP000241158"/>
    </source>
</evidence>
<evidence type="ECO:0000256" key="2">
    <source>
        <dbReference type="ARBA" id="ARBA00022723"/>
    </source>
</evidence>
<dbReference type="CDD" id="cd03316">
    <property type="entry name" value="MR_like"/>
    <property type="match status" value="1"/>
</dbReference>
<organism evidence="5 6">
    <name type="scientific">Phyllobacterium endophyticum</name>
    <dbReference type="NCBI Taxonomy" id="1149773"/>
    <lineage>
        <taxon>Bacteria</taxon>
        <taxon>Pseudomonadati</taxon>
        <taxon>Pseudomonadota</taxon>
        <taxon>Alphaproteobacteria</taxon>
        <taxon>Hyphomicrobiales</taxon>
        <taxon>Phyllobacteriaceae</taxon>
        <taxon>Phyllobacterium</taxon>
    </lineage>
</organism>
<dbReference type="SFLD" id="SFLDS00001">
    <property type="entry name" value="Enolase"/>
    <property type="match status" value="1"/>
</dbReference>
<dbReference type="GO" id="GO:0009063">
    <property type="term" value="P:amino acid catabolic process"/>
    <property type="evidence" value="ECO:0007669"/>
    <property type="project" value="InterPro"/>
</dbReference>
<dbReference type="GO" id="GO:0000287">
    <property type="term" value="F:magnesium ion binding"/>
    <property type="evidence" value="ECO:0007669"/>
    <property type="project" value="TreeGrafter"/>
</dbReference>
<dbReference type="InterPro" id="IPR029017">
    <property type="entry name" value="Enolase-like_N"/>
</dbReference>
<dbReference type="SUPFAM" id="SSF51604">
    <property type="entry name" value="Enolase C-terminal domain-like"/>
    <property type="match status" value="1"/>
</dbReference>
<evidence type="ECO:0000256" key="1">
    <source>
        <dbReference type="ARBA" id="ARBA00001946"/>
    </source>
</evidence>
<dbReference type="GO" id="GO:0016052">
    <property type="term" value="P:carbohydrate catabolic process"/>
    <property type="evidence" value="ECO:0007669"/>
    <property type="project" value="TreeGrafter"/>
</dbReference>
<dbReference type="SUPFAM" id="SSF54826">
    <property type="entry name" value="Enolase N-terminal domain-like"/>
    <property type="match status" value="1"/>
</dbReference>
<keyword evidence="6" id="KW-1185">Reference proteome</keyword>
<dbReference type="PANTHER" id="PTHR13794">
    <property type="entry name" value="ENOLASE SUPERFAMILY, MANDELATE RACEMASE"/>
    <property type="match status" value="1"/>
</dbReference>
<keyword evidence="3" id="KW-0460">Magnesium</keyword>
<evidence type="ECO:0000259" key="4">
    <source>
        <dbReference type="SMART" id="SM00922"/>
    </source>
</evidence>
<dbReference type="Gene3D" id="3.20.20.120">
    <property type="entry name" value="Enolase-like C-terminal domain"/>
    <property type="match status" value="1"/>
</dbReference>
<comment type="cofactor">
    <cofactor evidence="1">
        <name>Mg(2+)</name>
        <dbReference type="ChEBI" id="CHEBI:18420"/>
    </cofactor>
</comment>
<dbReference type="InterPro" id="IPR036849">
    <property type="entry name" value="Enolase-like_C_sf"/>
</dbReference>
<sequence>MLARALSHPEVEILMKIVNASVKAYRLPPASLWEDATNKVESLEFVIVELVSDTGATGVGVSYTVDIGGTAIKALIDDYLIPLVIGMDVRNYENIWNRLSRQSRRLGLGVNSMAIAAIDIAVWDLLGKLYQQPIFRLLGGAREQIASYISEINLSADDTVDDLVRRVDEYKAQKYDTVKIKIGKPDFSEDLERIAKVKERLGSAGRLLVDLNQKWSSAEAIQKGAQLDKFDLGWIEEPMMCQDIAGHAALKRSIRTPIALGESLYSRQQFLEYLRADAVDVVQADVAFVGGITEWHKIAHLANAFGKQVAPHYMMELSLQLLCGVQNSFMLENVIGGSFTELGLLEEPIVVKNGVGVPSNRPGHGLIFNRSALEMHELSAEKIKSNFSGGSK</sequence>
<dbReference type="Gene3D" id="3.30.390.10">
    <property type="entry name" value="Enolase-like, N-terminal domain"/>
    <property type="match status" value="1"/>
</dbReference>
<dbReference type="InterPro" id="IPR046945">
    <property type="entry name" value="RHMD-like"/>
</dbReference>
<dbReference type="Pfam" id="PF13378">
    <property type="entry name" value="MR_MLE_C"/>
    <property type="match status" value="1"/>
</dbReference>
<dbReference type="GO" id="GO:0016836">
    <property type="term" value="F:hydro-lyase activity"/>
    <property type="evidence" value="ECO:0007669"/>
    <property type="project" value="TreeGrafter"/>
</dbReference>
<protein>
    <submittedName>
        <fullName evidence="5">Mandelate racemase</fullName>
    </submittedName>
</protein>